<dbReference type="Gene3D" id="3.30.40.10">
    <property type="entry name" value="Zinc/RING finger domain, C3HC4 (zinc finger)"/>
    <property type="match status" value="1"/>
</dbReference>
<dbReference type="InterPro" id="IPR051653">
    <property type="entry name" value="E3_ligase_sorting_rcpt"/>
</dbReference>
<dbReference type="AlphaFoldDB" id="A0A0B7A8I2"/>
<evidence type="ECO:0000256" key="6">
    <source>
        <dbReference type="ARBA" id="ARBA00022989"/>
    </source>
</evidence>
<dbReference type="SMART" id="SM00744">
    <property type="entry name" value="RINGv"/>
    <property type="match status" value="1"/>
</dbReference>
<dbReference type="InterPro" id="IPR001841">
    <property type="entry name" value="Znf_RING"/>
</dbReference>
<name>A0A0B7A8I2_9EUPU</name>
<dbReference type="FunFam" id="3.30.40.10:FF:000824">
    <property type="entry name" value="E3 ubiquitin-protein ligase RNF13"/>
    <property type="match status" value="1"/>
</dbReference>
<evidence type="ECO:0000256" key="7">
    <source>
        <dbReference type="ARBA" id="ARBA00023136"/>
    </source>
</evidence>
<dbReference type="SUPFAM" id="SSF57850">
    <property type="entry name" value="RING/U-box"/>
    <property type="match status" value="1"/>
</dbReference>
<feature type="compositionally biased region" description="Polar residues" evidence="9">
    <location>
        <begin position="123"/>
        <end position="169"/>
    </location>
</feature>
<evidence type="ECO:0000256" key="9">
    <source>
        <dbReference type="SAM" id="MobiDB-lite"/>
    </source>
</evidence>
<accession>A0A0B7A8I2</accession>
<dbReference type="CDD" id="cd16796">
    <property type="entry name" value="RING-H2_RNF13"/>
    <property type="match status" value="1"/>
</dbReference>
<dbReference type="PROSITE" id="PS50089">
    <property type="entry name" value="ZF_RING_2"/>
    <property type="match status" value="1"/>
</dbReference>
<evidence type="ECO:0000256" key="2">
    <source>
        <dbReference type="ARBA" id="ARBA00022692"/>
    </source>
</evidence>
<keyword evidence="2" id="KW-0812">Transmembrane</keyword>
<evidence type="ECO:0000256" key="5">
    <source>
        <dbReference type="ARBA" id="ARBA00022833"/>
    </source>
</evidence>
<dbReference type="Pfam" id="PF13639">
    <property type="entry name" value="zf-RING_2"/>
    <property type="match status" value="1"/>
</dbReference>
<comment type="subcellular location">
    <subcellularLocation>
        <location evidence="1">Membrane</location>
        <topology evidence="1">Single-pass membrane protein</topology>
    </subcellularLocation>
</comment>
<feature type="domain" description="RING-type" evidence="10">
    <location>
        <begin position="55"/>
        <end position="97"/>
    </location>
</feature>
<dbReference type="GO" id="GO:0016020">
    <property type="term" value="C:membrane"/>
    <property type="evidence" value="ECO:0007669"/>
    <property type="project" value="UniProtKB-SubCell"/>
</dbReference>
<dbReference type="InterPro" id="IPR013083">
    <property type="entry name" value="Znf_RING/FYVE/PHD"/>
</dbReference>
<evidence type="ECO:0000256" key="1">
    <source>
        <dbReference type="ARBA" id="ARBA00004167"/>
    </source>
</evidence>
<keyword evidence="4 8" id="KW-0863">Zinc-finger</keyword>
<evidence type="ECO:0000256" key="4">
    <source>
        <dbReference type="ARBA" id="ARBA00022771"/>
    </source>
</evidence>
<evidence type="ECO:0000256" key="3">
    <source>
        <dbReference type="ARBA" id="ARBA00022723"/>
    </source>
</evidence>
<feature type="compositionally biased region" description="Polar residues" evidence="9">
    <location>
        <begin position="270"/>
        <end position="280"/>
    </location>
</feature>
<dbReference type="SMART" id="SM00184">
    <property type="entry name" value="RING"/>
    <property type="match status" value="1"/>
</dbReference>
<evidence type="ECO:0000259" key="10">
    <source>
        <dbReference type="PROSITE" id="PS50089"/>
    </source>
</evidence>
<proteinExistence type="predicted"/>
<keyword evidence="3" id="KW-0479">Metal-binding</keyword>
<dbReference type="EMBL" id="HACG01029435">
    <property type="protein sequence ID" value="CEK76300.1"/>
    <property type="molecule type" value="Transcribed_RNA"/>
</dbReference>
<evidence type="ECO:0000313" key="11">
    <source>
        <dbReference type="EMBL" id="CEK76300.1"/>
    </source>
</evidence>
<feature type="region of interest" description="Disordered" evidence="9">
    <location>
        <begin position="104"/>
        <end position="296"/>
    </location>
</feature>
<dbReference type="PANTHER" id="PTHR47168">
    <property type="entry name" value="RING ZINC FINGER DOMAIN SUPERFAMILY PROTEIN-RELATED"/>
    <property type="match status" value="1"/>
</dbReference>
<gene>
    <name evidence="11" type="primary">ORF99430</name>
</gene>
<keyword evidence="6" id="KW-1133">Transmembrane helix</keyword>
<feature type="compositionally biased region" description="Basic and acidic residues" evidence="9">
    <location>
        <begin position="206"/>
        <end position="218"/>
    </location>
</feature>
<protein>
    <recommendedName>
        <fullName evidence="10">RING-type domain-containing protein</fullName>
    </recommendedName>
</protein>
<keyword evidence="5" id="KW-0862">Zinc</keyword>
<evidence type="ECO:0000256" key="8">
    <source>
        <dbReference type="PROSITE-ProRule" id="PRU00175"/>
    </source>
</evidence>
<dbReference type="PANTHER" id="PTHR47168:SF1">
    <property type="entry name" value="OS02G0798600 PROTEIN"/>
    <property type="match status" value="1"/>
</dbReference>
<reference evidence="11" key="1">
    <citation type="submission" date="2014-12" db="EMBL/GenBank/DDBJ databases">
        <title>Insight into the proteome of Arion vulgaris.</title>
        <authorList>
            <person name="Aradska J."/>
            <person name="Bulat T."/>
            <person name="Smidak R."/>
            <person name="Sarate P."/>
            <person name="Gangsoo J."/>
            <person name="Sialana F."/>
            <person name="Bilban M."/>
            <person name="Lubec G."/>
        </authorList>
    </citation>
    <scope>NUCLEOTIDE SEQUENCE</scope>
    <source>
        <tissue evidence="11">Skin</tissue>
    </source>
</reference>
<feature type="compositionally biased region" description="Acidic residues" evidence="9">
    <location>
        <begin position="230"/>
        <end position="241"/>
    </location>
</feature>
<sequence length="352" mass="39195">PFAVVVGICFLVFVVFMLVKLLRDHTSKKQNILSKKNLKKIPVRKFKKGDYYDTCAICLDEYEEGEKIRVLPCDHVYHMKCIDPWLTKNKKTCPVCKRRVIPGKDADSESDTEAEDGHAPTGESENTPLLNGSSGHPRSQSHGSISDTAVTMNPSESVGQSQGNGSTVPLDSDQDHGAVGGEGISDRYQRPQTLLSLAGPSVGNIQERDERSSRSSERKQRRINRARTNDDDEEDDEEEDGAGVLLVGSTTRTDRREKRKPHKDKKVEIRNNQGNEATQRSQEEAEDEDNNNQHDHVNTTLSSIAEPQDVQIRVDDVDGCDNPSYSTIPEVVPVMGPRRTTNDVVSSFYNTC</sequence>
<organism evidence="11">
    <name type="scientific">Arion vulgaris</name>
    <dbReference type="NCBI Taxonomy" id="1028688"/>
    <lineage>
        <taxon>Eukaryota</taxon>
        <taxon>Metazoa</taxon>
        <taxon>Spiralia</taxon>
        <taxon>Lophotrochozoa</taxon>
        <taxon>Mollusca</taxon>
        <taxon>Gastropoda</taxon>
        <taxon>Heterobranchia</taxon>
        <taxon>Euthyneura</taxon>
        <taxon>Panpulmonata</taxon>
        <taxon>Eupulmonata</taxon>
        <taxon>Stylommatophora</taxon>
        <taxon>Helicina</taxon>
        <taxon>Arionoidea</taxon>
        <taxon>Arionidae</taxon>
        <taxon>Arion</taxon>
    </lineage>
</organism>
<dbReference type="GO" id="GO:0008270">
    <property type="term" value="F:zinc ion binding"/>
    <property type="evidence" value="ECO:0007669"/>
    <property type="project" value="UniProtKB-KW"/>
</dbReference>
<keyword evidence="7" id="KW-0472">Membrane</keyword>
<feature type="non-terminal residue" evidence="11">
    <location>
        <position position="1"/>
    </location>
</feature>
<dbReference type="InterPro" id="IPR011016">
    <property type="entry name" value="Znf_RING-CH"/>
</dbReference>